<keyword evidence="3" id="KW-1185">Reference proteome</keyword>
<gene>
    <name evidence="2" type="ORF">MKQ68_17090</name>
</gene>
<accession>A0ABY6IWP1</accession>
<proteinExistence type="predicted"/>
<sequence length="410" mass="45725">MDRRNFIRAVPLAGVATAIPGSGKLFAEAPLDTAKSESDREYWLKLMLKISSPLLEALSKGELRKVMPEEKAPGYNKKTAVVQNLEGFGRTIAGIAPWLELGADNTAEGKQRAKVIYWTQKSITNLVDPASPDYAFAHGDDGQHLVDAAFLAHGLIRAPKTLWEPLSSTTKQQVFAMFRKLRYVKPGHSNWLLFMAMLEIALLKFGEPDWDRVRIDFAVMKHFEWYKGDGMYGDGANFHFDYYNAFVIQPMLVDILKELMDARRGSRADYELALTRMKRYGVILERMISPEGTFPVVGRSMTYRTAVFQPLAQLALAGQLPEEISPAQVRSALTAVTKKIFSAPGTFDSKGWLQLGFYGHQPEIADVYTCTGSLYLTLVGFLALGLPADAPYWAAPAAEWTNQKAWSGKK</sequence>
<dbReference type="Pfam" id="PF10022">
    <property type="entry name" value="DUF2264"/>
    <property type="match status" value="1"/>
</dbReference>
<evidence type="ECO:0000259" key="1">
    <source>
        <dbReference type="Pfam" id="PF10022"/>
    </source>
</evidence>
<dbReference type="InterPro" id="IPR016624">
    <property type="entry name" value="UCP014753"/>
</dbReference>
<dbReference type="PIRSF" id="PIRSF014753">
    <property type="entry name" value="UCP014753"/>
    <property type="match status" value="1"/>
</dbReference>
<name>A0ABY6IWP1_9BACT</name>
<reference evidence="2" key="1">
    <citation type="submission" date="2022-10" db="EMBL/GenBank/DDBJ databases">
        <title>Chitinophaga sp. nov., isolated from soil.</title>
        <authorList>
            <person name="Jeon C.O."/>
        </authorList>
    </citation>
    <scope>NUCLEOTIDE SEQUENCE</scope>
    <source>
        <strain evidence="2">R8</strain>
    </source>
</reference>
<dbReference type="InterPro" id="IPR049349">
    <property type="entry name" value="DUF2264_N"/>
</dbReference>
<organism evidence="2 3">
    <name type="scientific">Chitinophaga horti</name>
    <dbReference type="NCBI Taxonomy" id="2920382"/>
    <lineage>
        <taxon>Bacteria</taxon>
        <taxon>Pseudomonadati</taxon>
        <taxon>Bacteroidota</taxon>
        <taxon>Chitinophagia</taxon>
        <taxon>Chitinophagales</taxon>
        <taxon>Chitinophagaceae</taxon>
        <taxon>Chitinophaga</taxon>
    </lineage>
</organism>
<feature type="domain" description="DUF2264" evidence="1">
    <location>
        <begin position="39"/>
        <end position="400"/>
    </location>
</feature>
<dbReference type="EMBL" id="CP107006">
    <property type="protein sequence ID" value="UYQ91804.1"/>
    <property type="molecule type" value="Genomic_DNA"/>
</dbReference>
<evidence type="ECO:0000313" key="3">
    <source>
        <dbReference type="Proteomes" id="UP001162741"/>
    </source>
</evidence>
<dbReference type="PANTHER" id="PTHR35339:SF3">
    <property type="entry name" value="DUF2264 DOMAIN-CONTAINING PROTEIN"/>
    <property type="match status" value="1"/>
</dbReference>
<evidence type="ECO:0000313" key="2">
    <source>
        <dbReference type="EMBL" id="UYQ91804.1"/>
    </source>
</evidence>
<dbReference type="RefSeq" id="WP_264280173.1">
    <property type="nucleotide sequence ID" value="NZ_CP107006.1"/>
</dbReference>
<dbReference type="Proteomes" id="UP001162741">
    <property type="component" value="Chromosome"/>
</dbReference>
<dbReference type="PANTHER" id="PTHR35339">
    <property type="entry name" value="LINALOOL DEHYDRATASE_ISOMERASE DOMAIN-CONTAINING PROTEIN"/>
    <property type="match status" value="1"/>
</dbReference>
<protein>
    <submittedName>
        <fullName evidence="2">DUF2264 domain-containing protein</fullName>
    </submittedName>
</protein>